<comment type="caution">
    <text evidence="9">The sequence shown here is derived from an EMBL/GenBank/DDBJ whole genome shotgun (WGS) entry which is preliminary data.</text>
</comment>
<sequence>DWRPILFEQNLPFTRYLEIILLAALFLLVIFALAGLYRPRIYRGHFVKEFFQIAIAISAGFLILLLYIFLSQRFFDSRFILIAAWLLAIGLVGLARTLIRGLQNYLVGQYDFGVDRVLLIGNDQAGMQIKHWADKLPQRGYRIVKQLVDLDLSQIEELMGNSQIDAVILANLDFPYQELLVLIDFCVEHRLRFQFAPTLLQSTVSHIETDTLGAVPLIEIKKTSLDGWGKIVKRVFDIVFSFIFLIIFAPVILIIILAIKWDSAGPIMVKLKRVSQGEEFGMYKFRSMVRNAHQHKVDLMAFNERADGPLFKMKNDPRITRVGRFIRRHHLDEIAQIFNVLRGQMSLVGPRPHEPEEVAHYQKNHRQTLFLKSGITGLAQINGASDLSFEQEVKLDTYYIENWSLGLDLKILTRTFLKFFRDPGAT</sequence>
<dbReference type="PANTHER" id="PTHR30576">
    <property type="entry name" value="COLANIC BIOSYNTHESIS UDP-GLUCOSE LIPID CARRIER TRANSFERASE"/>
    <property type="match status" value="1"/>
</dbReference>
<evidence type="ECO:0000256" key="4">
    <source>
        <dbReference type="ARBA" id="ARBA00022692"/>
    </source>
</evidence>
<feature type="transmembrane region" description="Helical" evidence="7">
    <location>
        <begin position="238"/>
        <end position="259"/>
    </location>
</feature>
<dbReference type="InterPro" id="IPR017475">
    <property type="entry name" value="EPS_sugar_tfrase"/>
</dbReference>
<evidence type="ECO:0000256" key="2">
    <source>
        <dbReference type="ARBA" id="ARBA00006464"/>
    </source>
</evidence>
<feature type="transmembrane region" description="Helical" evidence="7">
    <location>
        <begin position="49"/>
        <end position="70"/>
    </location>
</feature>
<dbReference type="NCBIfam" id="TIGR03025">
    <property type="entry name" value="EPS_sugtrans"/>
    <property type="match status" value="1"/>
</dbReference>
<evidence type="ECO:0000259" key="8">
    <source>
        <dbReference type="Pfam" id="PF02397"/>
    </source>
</evidence>
<comment type="subcellular location">
    <subcellularLocation>
        <location evidence="1">Membrane</location>
        <topology evidence="1">Multi-pass membrane protein</topology>
    </subcellularLocation>
</comment>
<evidence type="ECO:0000256" key="7">
    <source>
        <dbReference type="SAM" id="Phobius"/>
    </source>
</evidence>
<dbReference type="EMBL" id="PFOI01000043">
    <property type="protein sequence ID" value="PIZ70607.1"/>
    <property type="molecule type" value="Genomic_DNA"/>
</dbReference>
<evidence type="ECO:0000256" key="6">
    <source>
        <dbReference type="ARBA" id="ARBA00023136"/>
    </source>
</evidence>
<dbReference type="GO" id="GO:0016020">
    <property type="term" value="C:membrane"/>
    <property type="evidence" value="ECO:0007669"/>
    <property type="project" value="UniProtKB-SubCell"/>
</dbReference>
<feature type="transmembrane region" description="Helical" evidence="7">
    <location>
        <begin position="82"/>
        <end position="99"/>
    </location>
</feature>
<evidence type="ECO:0000256" key="5">
    <source>
        <dbReference type="ARBA" id="ARBA00022989"/>
    </source>
</evidence>
<comment type="similarity">
    <text evidence="2">Belongs to the bacterial sugar transferase family.</text>
</comment>
<keyword evidence="4 7" id="KW-0812">Transmembrane</keyword>
<evidence type="ECO:0000256" key="3">
    <source>
        <dbReference type="ARBA" id="ARBA00022679"/>
    </source>
</evidence>
<dbReference type="PANTHER" id="PTHR30576:SF0">
    <property type="entry name" value="UNDECAPRENYL-PHOSPHATE N-ACETYLGALACTOSAMINYL 1-PHOSPHATE TRANSFERASE-RELATED"/>
    <property type="match status" value="1"/>
</dbReference>
<keyword evidence="5 7" id="KW-1133">Transmembrane helix</keyword>
<evidence type="ECO:0000313" key="9">
    <source>
        <dbReference type="EMBL" id="PIZ70607.1"/>
    </source>
</evidence>
<gene>
    <name evidence="9" type="ORF">COY09_02580</name>
</gene>
<reference evidence="10" key="1">
    <citation type="submission" date="2017-09" db="EMBL/GenBank/DDBJ databases">
        <title>Depth-based differentiation of microbial function through sediment-hosted aquifers and enrichment of novel symbionts in the deep terrestrial subsurface.</title>
        <authorList>
            <person name="Probst A.J."/>
            <person name="Ladd B."/>
            <person name="Jarett J.K."/>
            <person name="Geller-Mcgrath D.E."/>
            <person name="Sieber C.M.K."/>
            <person name="Emerson J.B."/>
            <person name="Anantharaman K."/>
            <person name="Thomas B.C."/>
            <person name="Malmstrom R."/>
            <person name="Stieglmeier M."/>
            <person name="Klingl A."/>
            <person name="Woyke T."/>
            <person name="Ryan C.M."/>
            <person name="Banfield J.F."/>
        </authorList>
    </citation>
    <scope>NUCLEOTIDE SEQUENCE [LARGE SCALE GENOMIC DNA]</scope>
</reference>
<dbReference type="InterPro" id="IPR003362">
    <property type="entry name" value="Bact_transf"/>
</dbReference>
<proteinExistence type="inferred from homology"/>
<keyword evidence="3 9" id="KW-0808">Transferase</keyword>
<keyword evidence="6 7" id="KW-0472">Membrane</keyword>
<name>A0A2M7UHC1_9BACT</name>
<dbReference type="GO" id="GO:0016780">
    <property type="term" value="F:phosphotransferase activity, for other substituted phosphate groups"/>
    <property type="evidence" value="ECO:0007669"/>
    <property type="project" value="TreeGrafter"/>
</dbReference>
<feature type="transmembrane region" description="Helical" evidence="7">
    <location>
        <begin position="16"/>
        <end position="37"/>
    </location>
</feature>
<dbReference type="Pfam" id="PF02397">
    <property type="entry name" value="Bac_transf"/>
    <property type="match status" value="1"/>
</dbReference>
<protein>
    <submittedName>
        <fullName evidence="9">Undecaprenyl-phosphate glucose phosphotransferase</fullName>
    </submittedName>
</protein>
<dbReference type="AlphaFoldDB" id="A0A2M7UHC1"/>
<evidence type="ECO:0000313" key="10">
    <source>
        <dbReference type="Proteomes" id="UP000231071"/>
    </source>
</evidence>
<feature type="non-terminal residue" evidence="9">
    <location>
        <position position="1"/>
    </location>
</feature>
<evidence type="ECO:0000256" key="1">
    <source>
        <dbReference type="ARBA" id="ARBA00004141"/>
    </source>
</evidence>
<accession>A0A2M7UHC1</accession>
<organism evidence="9 10">
    <name type="scientific">Candidatus Portnoybacteria bacterium CG_4_10_14_0_2_um_filter_39_11</name>
    <dbReference type="NCBI Taxonomy" id="1974797"/>
    <lineage>
        <taxon>Bacteria</taxon>
        <taxon>Candidatus Portnoyibacteriota</taxon>
    </lineage>
</organism>
<feature type="domain" description="Bacterial sugar transferase" evidence="8">
    <location>
        <begin position="233"/>
        <end position="420"/>
    </location>
</feature>
<dbReference type="Proteomes" id="UP000231071">
    <property type="component" value="Unassembled WGS sequence"/>
</dbReference>